<comment type="caution">
    <text evidence="1">The sequence shown here is derived from an EMBL/GenBank/DDBJ whole genome shotgun (WGS) entry which is preliminary data.</text>
</comment>
<dbReference type="Proteomes" id="UP001271769">
    <property type="component" value="Unassembled WGS sequence"/>
</dbReference>
<evidence type="ECO:0008006" key="3">
    <source>
        <dbReference type="Google" id="ProtNLM"/>
    </source>
</evidence>
<keyword evidence="2" id="KW-1185">Reference proteome</keyword>
<reference evidence="1 2" key="1">
    <citation type="journal article" date="2013" name="Antonie Van Leeuwenhoek">
        <title>Dongia rigui sp. nov., isolated from freshwater of a large wetland in Korea.</title>
        <authorList>
            <person name="Baik K.S."/>
            <person name="Hwang Y.M."/>
            <person name="Choi J.S."/>
            <person name="Kwon J."/>
            <person name="Seong C.N."/>
        </authorList>
    </citation>
    <scope>NUCLEOTIDE SEQUENCE [LARGE SCALE GENOMIC DNA]</scope>
    <source>
        <strain evidence="1 2">04SU4-P</strain>
    </source>
</reference>
<accession>A0ABU5E0B4</accession>
<organism evidence="1 2">
    <name type="scientific">Dongia rigui</name>
    <dbReference type="NCBI Taxonomy" id="940149"/>
    <lineage>
        <taxon>Bacteria</taxon>
        <taxon>Pseudomonadati</taxon>
        <taxon>Pseudomonadota</taxon>
        <taxon>Alphaproteobacteria</taxon>
        <taxon>Rhodospirillales</taxon>
        <taxon>Dongiaceae</taxon>
        <taxon>Dongia</taxon>
    </lineage>
</organism>
<dbReference type="RefSeq" id="WP_320501449.1">
    <property type="nucleotide sequence ID" value="NZ_JAXCLX010000002.1"/>
</dbReference>
<sequence>MILTISGRLRQLLRLPGKVSGALSLAAVLLSGCAYQSSAQLGAGTSIDNPVERKFTWFSYLDAADIRNSCAAGGPDQYRIVYNGQYYDHVRTYEVTAAHLTARARGQTGDLMQMGFGSFEALLGPWQFRRSDTDLAPADWSNLRDSLHRAGFASGSQAGLRLHSQDFYWLVAGCEGGKFFLNAWADKPRALPLTHTGFLDFLLKHDQTGIAYLKPRAVTYMDKNDQGKGRDRDYSGAFVITVRADGIGRAGL</sequence>
<protein>
    <recommendedName>
        <fullName evidence="3">Lipoprotein</fullName>
    </recommendedName>
</protein>
<evidence type="ECO:0000313" key="2">
    <source>
        <dbReference type="Proteomes" id="UP001271769"/>
    </source>
</evidence>
<name>A0ABU5E0B4_9PROT</name>
<gene>
    <name evidence="1" type="ORF">SMD31_13645</name>
</gene>
<dbReference type="EMBL" id="JAXCLX010000002">
    <property type="protein sequence ID" value="MDY0872980.1"/>
    <property type="molecule type" value="Genomic_DNA"/>
</dbReference>
<proteinExistence type="predicted"/>
<evidence type="ECO:0000313" key="1">
    <source>
        <dbReference type="EMBL" id="MDY0872980.1"/>
    </source>
</evidence>